<dbReference type="AlphaFoldDB" id="A0A067T5W5"/>
<dbReference type="OrthoDB" id="2142724at2759"/>
<organism evidence="2 3">
    <name type="scientific">Galerina marginata (strain CBS 339.88)</name>
    <dbReference type="NCBI Taxonomy" id="685588"/>
    <lineage>
        <taxon>Eukaryota</taxon>
        <taxon>Fungi</taxon>
        <taxon>Dikarya</taxon>
        <taxon>Basidiomycota</taxon>
        <taxon>Agaricomycotina</taxon>
        <taxon>Agaricomycetes</taxon>
        <taxon>Agaricomycetidae</taxon>
        <taxon>Agaricales</taxon>
        <taxon>Agaricineae</taxon>
        <taxon>Strophariaceae</taxon>
        <taxon>Galerina</taxon>
    </lineage>
</organism>
<sequence>RYSILPALSLDGILAVDIVEGSFNKLLFAKFIDGLLEQMNPYPRDNSVIVMDNCRIHKCPEVLDMIRDR</sequence>
<reference evidence="3" key="1">
    <citation type="journal article" date="2014" name="Proc. Natl. Acad. Sci. U.S.A.">
        <title>Extensive sampling of basidiomycete genomes demonstrates inadequacy of the white-rot/brown-rot paradigm for wood decay fungi.</title>
        <authorList>
            <person name="Riley R."/>
            <person name="Salamov A.A."/>
            <person name="Brown D.W."/>
            <person name="Nagy L.G."/>
            <person name="Floudas D."/>
            <person name="Held B.W."/>
            <person name="Levasseur A."/>
            <person name="Lombard V."/>
            <person name="Morin E."/>
            <person name="Otillar R."/>
            <person name="Lindquist E.A."/>
            <person name="Sun H."/>
            <person name="LaButti K.M."/>
            <person name="Schmutz J."/>
            <person name="Jabbour D."/>
            <person name="Luo H."/>
            <person name="Baker S.E."/>
            <person name="Pisabarro A.G."/>
            <person name="Walton J.D."/>
            <person name="Blanchette R.A."/>
            <person name="Henrissat B."/>
            <person name="Martin F."/>
            <person name="Cullen D."/>
            <person name="Hibbett D.S."/>
            <person name="Grigoriev I.V."/>
        </authorList>
    </citation>
    <scope>NUCLEOTIDE SEQUENCE [LARGE SCALE GENOMIC DNA]</scope>
    <source>
        <strain evidence="3">CBS 339.88</strain>
    </source>
</reference>
<evidence type="ECO:0000313" key="3">
    <source>
        <dbReference type="Proteomes" id="UP000027222"/>
    </source>
</evidence>
<keyword evidence="3" id="KW-1185">Reference proteome</keyword>
<feature type="non-terminal residue" evidence="2">
    <location>
        <position position="1"/>
    </location>
</feature>
<gene>
    <name evidence="2" type="ORF">GALMADRAFT_64164</name>
</gene>
<dbReference type="InterPro" id="IPR036397">
    <property type="entry name" value="RNaseH_sf"/>
</dbReference>
<dbReference type="HOGENOM" id="CLU_188058_0_1_1"/>
<dbReference type="Gene3D" id="3.30.420.10">
    <property type="entry name" value="Ribonuclease H-like superfamily/Ribonuclease H"/>
    <property type="match status" value="1"/>
</dbReference>
<dbReference type="EMBL" id="KL142374">
    <property type="protein sequence ID" value="KDR78496.1"/>
    <property type="molecule type" value="Genomic_DNA"/>
</dbReference>
<accession>A0A067T5W5</accession>
<dbReference type="InterPro" id="IPR038717">
    <property type="entry name" value="Tc1-like_DDE_dom"/>
</dbReference>
<feature type="domain" description="Tc1-like transposase DDE" evidence="1">
    <location>
        <begin position="2"/>
        <end position="68"/>
    </location>
</feature>
<evidence type="ECO:0000313" key="2">
    <source>
        <dbReference type="EMBL" id="KDR78496.1"/>
    </source>
</evidence>
<dbReference type="Proteomes" id="UP000027222">
    <property type="component" value="Unassembled WGS sequence"/>
</dbReference>
<evidence type="ECO:0000259" key="1">
    <source>
        <dbReference type="Pfam" id="PF13358"/>
    </source>
</evidence>
<proteinExistence type="predicted"/>
<protein>
    <recommendedName>
        <fullName evidence="1">Tc1-like transposase DDE domain-containing protein</fullName>
    </recommendedName>
</protein>
<dbReference type="STRING" id="685588.A0A067T5W5"/>
<name>A0A067T5W5_GALM3</name>
<dbReference type="Pfam" id="PF13358">
    <property type="entry name" value="DDE_3"/>
    <property type="match status" value="1"/>
</dbReference>
<dbReference type="GO" id="GO:0003676">
    <property type="term" value="F:nucleic acid binding"/>
    <property type="evidence" value="ECO:0007669"/>
    <property type="project" value="InterPro"/>
</dbReference>